<evidence type="ECO:0000313" key="8">
    <source>
        <dbReference type="EMBL" id="VAX42432.1"/>
    </source>
</evidence>
<feature type="transmembrane region" description="Helical" evidence="7">
    <location>
        <begin position="304"/>
        <end position="323"/>
    </location>
</feature>
<dbReference type="GO" id="GO:0005886">
    <property type="term" value="C:plasma membrane"/>
    <property type="evidence" value="ECO:0007669"/>
    <property type="project" value="UniProtKB-SubCell"/>
</dbReference>
<dbReference type="EMBL" id="UOGL01000655">
    <property type="protein sequence ID" value="VAX42432.1"/>
    <property type="molecule type" value="Genomic_DNA"/>
</dbReference>
<dbReference type="Pfam" id="PF09594">
    <property type="entry name" value="GT87"/>
    <property type="match status" value="1"/>
</dbReference>
<reference evidence="8" key="1">
    <citation type="submission" date="2018-06" db="EMBL/GenBank/DDBJ databases">
        <authorList>
            <person name="Zhirakovskaya E."/>
        </authorList>
    </citation>
    <scope>NUCLEOTIDE SEQUENCE</scope>
</reference>
<name>A0A3B1DNS8_9ZZZZ</name>
<feature type="transmembrane region" description="Helical" evidence="7">
    <location>
        <begin position="383"/>
        <end position="400"/>
    </location>
</feature>
<dbReference type="GO" id="GO:0016758">
    <property type="term" value="F:hexosyltransferase activity"/>
    <property type="evidence" value="ECO:0007669"/>
    <property type="project" value="InterPro"/>
</dbReference>
<feature type="transmembrane region" description="Helical" evidence="7">
    <location>
        <begin position="412"/>
        <end position="433"/>
    </location>
</feature>
<proteinExistence type="predicted"/>
<gene>
    <name evidence="8" type="ORF">MNBD_PLANCTO02-2591</name>
</gene>
<keyword evidence="2" id="KW-1003">Cell membrane</keyword>
<evidence type="ECO:0000256" key="2">
    <source>
        <dbReference type="ARBA" id="ARBA00022475"/>
    </source>
</evidence>
<dbReference type="AlphaFoldDB" id="A0A3B1DNS8"/>
<feature type="transmembrane region" description="Helical" evidence="7">
    <location>
        <begin position="335"/>
        <end position="353"/>
    </location>
</feature>
<feature type="transmembrane region" description="Helical" evidence="7">
    <location>
        <begin position="209"/>
        <end position="227"/>
    </location>
</feature>
<feature type="transmembrane region" description="Helical" evidence="7">
    <location>
        <begin position="96"/>
        <end position="117"/>
    </location>
</feature>
<feature type="transmembrane region" description="Helical" evidence="7">
    <location>
        <begin position="21"/>
        <end position="40"/>
    </location>
</feature>
<organism evidence="8">
    <name type="scientific">hydrothermal vent metagenome</name>
    <dbReference type="NCBI Taxonomy" id="652676"/>
    <lineage>
        <taxon>unclassified sequences</taxon>
        <taxon>metagenomes</taxon>
        <taxon>ecological metagenomes</taxon>
    </lineage>
</organism>
<evidence type="ECO:0008006" key="9">
    <source>
        <dbReference type="Google" id="ProtNLM"/>
    </source>
</evidence>
<feature type="transmembrane region" description="Helical" evidence="7">
    <location>
        <begin position="181"/>
        <end position="202"/>
    </location>
</feature>
<evidence type="ECO:0000256" key="5">
    <source>
        <dbReference type="ARBA" id="ARBA00022989"/>
    </source>
</evidence>
<keyword evidence="5 7" id="KW-1133">Transmembrane helix</keyword>
<comment type="subcellular location">
    <subcellularLocation>
        <location evidence="1">Cell membrane</location>
        <topology evidence="1">Multi-pass membrane protein</topology>
    </subcellularLocation>
</comment>
<protein>
    <recommendedName>
        <fullName evidence="9">DUF2029 domain-containing protein</fullName>
    </recommendedName>
</protein>
<accession>A0A3B1DNS8</accession>
<dbReference type="InterPro" id="IPR018584">
    <property type="entry name" value="GT87"/>
</dbReference>
<evidence type="ECO:0000256" key="3">
    <source>
        <dbReference type="ARBA" id="ARBA00022679"/>
    </source>
</evidence>
<evidence type="ECO:0000256" key="6">
    <source>
        <dbReference type="ARBA" id="ARBA00023136"/>
    </source>
</evidence>
<feature type="transmembrane region" description="Helical" evidence="7">
    <location>
        <begin position="72"/>
        <end position="89"/>
    </location>
</feature>
<evidence type="ECO:0000256" key="7">
    <source>
        <dbReference type="SAM" id="Phobius"/>
    </source>
</evidence>
<sequence length="446" mass="50004">MDEIETPPVETSLIVLKSRRLQMIASVAFLIFIVSGFFALTKKNPGEYIVYTRAANRLLQGETFYRTDEISAFPYPPFIVFLGVPFSFLPETIGRFAWYVTNFTVLVTIILLLKRIIQPVLLSPLHQRNPHIFLSLFLIGLLSARHLSSPIENQSHEFFVLLFVVLTLFQLGKNNSPKSGIWVGFAAASKATPLLFLPFFLWQRRFKTAFVMLLVIAGATLSVDLFFQNPDGELWGMSWYHKFASHAAPGKTANAAGAWTDWNILNQSLAGTFFRLTVPLPYKPNGNDLFHANIITLSREQSRWLTLFFQLSVGAIVFFLTLSRKKTGTIPPAEKLFLAVGQGAVVVCGMLLLSPMTSKAHLCLLLLPISYCVTDFVYRQRSYFVGAMLTIVFLTGTLASKGLVGSYLGNRLLGYGFPTWSIFACLFATGYTLNSRAKTLRIQEFK</sequence>
<evidence type="ECO:0000256" key="1">
    <source>
        <dbReference type="ARBA" id="ARBA00004651"/>
    </source>
</evidence>
<keyword evidence="4 7" id="KW-0812">Transmembrane</keyword>
<keyword evidence="3" id="KW-0808">Transferase</keyword>
<evidence type="ECO:0000256" key="4">
    <source>
        <dbReference type="ARBA" id="ARBA00022692"/>
    </source>
</evidence>
<keyword evidence="6 7" id="KW-0472">Membrane</keyword>